<evidence type="ECO:0000256" key="1">
    <source>
        <dbReference type="SAM" id="MobiDB-lite"/>
    </source>
</evidence>
<protein>
    <submittedName>
        <fullName evidence="2">Uncharacterized protein</fullName>
    </submittedName>
</protein>
<gene>
    <name evidence="2" type="ORF">IAA98_14945</name>
</gene>
<dbReference type="InterPro" id="IPR046609">
    <property type="entry name" value="DUF6668"/>
</dbReference>
<reference evidence="2" key="2">
    <citation type="journal article" date="2021" name="PeerJ">
        <title>Extensive microbial diversity within the chicken gut microbiome revealed by metagenomics and culture.</title>
        <authorList>
            <person name="Gilroy R."/>
            <person name="Ravi A."/>
            <person name="Getino M."/>
            <person name="Pursley I."/>
            <person name="Horton D.L."/>
            <person name="Alikhan N.F."/>
            <person name="Baker D."/>
            <person name="Gharbi K."/>
            <person name="Hall N."/>
            <person name="Watson M."/>
            <person name="Adriaenssens E.M."/>
            <person name="Foster-Nyarko E."/>
            <person name="Jarju S."/>
            <person name="Secka A."/>
            <person name="Antonio M."/>
            <person name="Oren A."/>
            <person name="Chaudhuri R.R."/>
            <person name="La Ragione R."/>
            <person name="Hildebrand F."/>
            <person name="Pallen M.J."/>
        </authorList>
    </citation>
    <scope>NUCLEOTIDE SEQUENCE</scope>
    <source>
        <strain evidence="2">ChiGjej1B1-24693</strain>
    </source>
</reference>
<feature type="region of interest" description="Disordered" evidence="1">
    <location>
        <begin position="159"/>
        <end position="181"/>
    </location>
</feature>
<evidence type="ECO:0000313" key="2">
    <source>
        <dbReference type="EMBL" id="HIT76875.1"/>
    </source>
</evidence>
<accession>A0A9D1KNN4</accession>
<name>A0A9D1KNN4_9ACTN</name>
<proteinExistence type="predicted"/>
<dbReference type="AlphaFoldDB" id="A0A9D1KNN4"/>
<comment type="caution">
    <text evidence="2">The sequence shown here is derived from an EMBL/GenBank/DDBJ whole genome shotgun (WGS) entry which is preliminary data.</text>
</comment>
<reference evidence="2" key="1">
    <citation type="submission" date="2020-10" db="EMBL/GenBank/DDBJ databases">
        <authorList>
            <person name="Gilroy R."/>
        </authorList>
    </citation>
    <scope>NUCLEOTIDE SEQUENCE</scope>
    <source>
        <strain evidence="2">ChiGjej1B1-24693</strain>
    </source>
</reference>
<dbReference type="Proteomes" id="UP000886842">
    <property type="component" value="Unassembled WGS sequence"/>
</dbReference>
<organism evidence="2 3">
    <name type="scientific">Candidatus Avipropionibacterium avicola</name>
    <dbReference type="NCBI Taxonomy" id="2840701"/>
    <lineage>
        <taxon>Bacteria</taxon>
        <taxon>Bacillati</taxon>
        <taxon>Actinomycetota</taxon>
        <taxon>Actinomycetes</taxon>
        <taxon>Propionibacteriales</taxon>
        <taxon>Propionibacteriaceae</taxon>
        <taxon>Propionibacteriaceae incertae sedis</taxon>
        <taxon>Candidatus Avipropionibacterium</taxon>
    </lineage>
</organism>
<dbReference type="EMBL" id="DVLP01000432">
    <property type="protein sequence ID" value="HIT76875.1"/>
    <property type="molecule type" value="Genomic_DNA"/>
</dbReference>
<sequence>MMNPVLGRQPMPSTATVAVVGCHGGAGATSVATALSDHLDVHDHGQCWPTEPVTRQLPPLVLLVARTTGHGLEAAVNAAREWGSNAVPWVQLVGLVLVADAPTVHPDLRTRIESSLGTTPRGWLLPWQEQWRPLPVTERPVKRPVRKLITSIAQAITDQRLRDSPSPSASVDGSHRKDPSL</sequence>
<dbReference type="Pfam" id="PF20373">
    <property type="entry name" value="DUF6668"/>
    <property type="match status" value="1"/>
</dbReference>
<evidence type="ECO:0000313" key="3">
    <source>
        <dbReference type="Proteomes" id="UP000886842"/>
    </source>
</evidence>